<reference evidence="1 2" key="1">
    <citation type="submission" date="2024-07" db="EMBL/GenBank/DDBJ databases">
        <title>Chromosome-level genome assembly of the water stick insect Ranatra chinensis (Heteroptera: Nepidae).</title>
        <authorList>
            <person name="Liu X."/>
        </authorList>
    </citation>
    <scope>NUCLEOTIDE SEQUENCE [LARGE SCALE GENOMIC DNA]</scope>
    <source>
        <strain evidence="1">Cailab_2021Rc</strain>
        <tissue evidence="1">Muscle</tissue>
    </source>
</reference>
<organism evidence="1 2">
    <name type="scientific">Ranatra chinensis</name>
    <dbReference type="NCBI Taxonomy" id="642074"/>
    <lineage>
        <taxon>Eukaryota</taxon>
        <taxon>Metazoa</taxon>
        <taxon>Ecdysozoa</taxon>
        <taxon>Arthropoda</taxon>
        <taxon>Hexapoda</taxon>
        <taxon>Insecta</taxon>
        <taxon>Pterygota</taxon>
        <taxon>Neoptera</taxon>
        <taxon>Paraneoptera</taxon>
        <taxon>Hemiptera</taxon>
        <taxon>Heteroptera</taxon>
        <taxon>Panheteroptera</taxon>
        <taxon>Nepomorpha</taxon>
        <taxon>Nepidae</taxon>
        <taxon>Ranatrinae</taxon>
        <taxon>Ranatra</taxon>
    </lineage>
</organism>
<dbReference type="Proteomes" id="UP001558652">
    <property type="component" value="Unassembled WGS sequence"/>
</dbReference>
<accession>A0ABD0YCX6</accession>
<evidence type="ECO:0000313" key="2">
    <source>
        <dbReference type="Proteomes" id="UP001558652"/>
    </source>
</evidence>
<gene>
    <name evidence="1" type="ORF">AAG570_013598</name>
</gene>
<sequence length="531" mass="59873">MFVVRVTEAKFYWLENRDLVAKELSEMIELLEQWLKDEGAIRTAQQCLQEQHSQMAILKEAEAQPQHSLFTLGQRYSKYMSVSAAQQATINALKNRIKESELHLTQYQTAVISLRGPEVAQWINEVSSRPKQDVCLVFDLIKEFLQNAGQNQMVQQCVESEREMGDLCCQQTLHTSALLEMLIQYGKISRHYPSSYILTHRASLYQKWATLLLNDMTPERCEEVMGEMKKELTASDETLRHASLYYAGLQRLLGEAKVAAARAADRARTGTTLQLPEQLDLTHLDHSALQAVILIALCNLNKKFLMMESAATSAGDRLLDLTSRDGDWFLEDMCLISGTVLKLVHQLPSLNKENIDAMIQTSLKCLRHTHDQYKALQEMHVNFSNIILGEAMQALQFEEFSVLAMINKLEQVIMFAGCSLQDLLGQLQLHLRFTIMGMESPHEGCKETVNALRVGFSALVNPVSDQLTQGEMLLMGFNGLFTNLTIGAESLVTSLASLQCPSAWKNVDQIREARSFAVSNQYDFGIIANNV</sequence>
<dbReference type="AlphaFoldDB" id="A0ABD0YCX6"/>
<comment type="caution">
    <text evidence="1">The sequence shown here is derived from an EMBL/GenBank/DDBJ whole genome shotgun (WGS) entry which is preliminary data.</text>
</comment>
<proteinExistence type="predicted"/>
<name>A0ABD0YCX6_9HEMI</name>
<keyword evidence="2" id="KW-1185">Reference proteome</keyword>
<protein>
    <submittedName>
        <fullName evidence="1">Uncharacterized protein</fullName>
    </submittedName>
</protein>
<dbReference type="EMBL" id="JBFDAA010000009">
    <property type="protein sequence ID" value="KAL1129066.1"/>
    <property type="molecule type" value="Genomic_DNA"/>
</dbReference>
<evidence type="ECO:0000313" key="1">
    <source>
        <dbReference type="EMBL" id="KAL1129066.1"/>
    </source>
</evidence>